<dbReference type="Pfam" id="PF00512">
    <property type="entry name" value="HisKA"/>
    <property type="match status" value="1"/>
</dbReference>
<dbReference type="SUPFAM" id="SSF47384">
    <property type="entry name" value="Homodimeric domain of signal transducing histidine kinase"/>
    <property type="match status" value="1"/>
</dbReference>
<dbReference type="PROSITE" id="PS50109">
    <property type="entry name" value="HIS_KIN"/>
    <property type="match status" value="1"/>
</dbReference>
<dbReference type="EC" id="2.7.13.3" evidence="2"/>
<dbReference type="GO" id="GO:0005524">
    <property type="term" value="F:ATP binding"/>
    <property type="evidence" value="ECO:0007669"/>
    <property type="project" value="UniProtKB-KW"/>
</dbReference>
<dbReference type="InterPro" id="IPR036097">
    <property type="entry name" value="HisK_dim/P_sf"/>
</dbReference>
<dbReference type="Gene3D" id="3.30.565.10">
    <property type="entry name" value="Histidine kinase-like ATPase, C-terminal domain"/>
    <property type="match status" value="1"/>
</dbReference>
<dbReference type="PANTHER" id="PTHR43547">
    <property type="entry name" value="TWO-COMPONENT HISTIDINE KINASE"/>
    <property type="match status" value="1"/>
</dbReference>
<dbReference type="CDD" id="cd00082">
    <property type="entry name" value="HisKA"/>
    <property type="match status" value="1"/>
</dbReference>
<name>A0ABT1AY85_9FLAO</name>
<dbReference type="PRINTS" id="PR00344">
    <property type="entry name" value="BCTRLSENSOR"/>
</dbReference>
<dbReference type="SMART" id="SM00388">
    <property type="entry name" value="HisKA"/>
    <property type="match status" value="1"/>
</dbReference>
<dbReference type="SUPFAM" id="SSF55874">
    <property type="entry name" value="ATPase domain of HSP90 chaperone/DNA topoisomerase II/histidine kinase"/>
    <property type="match status" value="1"/>
</dbReference>
<dbReference type="InterPro" id="IPR036890">
    <property type="entry name" value="HATPase_C_sf"/>
</dbReference>
<dbReference type="SMART" id="SM00387">
    <property type="entry name" value="HATPase_c"/>
    <property type="match status" value="1"/>
</dbReference>
<evidence type="ECO:0000259" key="5">
    <source>
        <dbReference type="PROSITE" id="PS50109"/>
    </source>
</evidence>
<proteinExistence type="predicted"/>
<dbReference type="Gene3D" id="1.10.287.130">
    <property type="match status" value="1"/>
</dbReference>
<keyword evidence="4" id="KW-0472">Membrane</keyword>
<dbReference type="CDD" id="cd00075">
    <property type="entry name" value="HATPase"/>
    <property type="match status" value="1"/>
</dbReference>
<dbReference type="Proteomes" id="UP001206312">
    <property type="component" value="Unassembled WGS sequence"/>
</dbReference>
<protein>
    <recommendedName>
        <fullName evidence="2">histidine kinase</fullName>
        <ecNumber evidence="2">2.7.13.3</ecNumber>
    </recommendedName>
</protein>
<keyword evidence="3" id="KW-0597">Phosphoprotein</keyword>
<reference evidence="6 7" key="1">
    <citation type="submission" date="2022-06" db="EMBL/GenBank/DDBJ databases">
        <authorList>
            <person name="Xuan X."/>
        </authorList>
    </citation>
    <scope>NUCLEOTIDE SEQUENCE [LARGE SCALE GENOMIC DNA]</scope>
    <source>
        <strain evidence="6 7">2V75</strain>
    </source>
</reference>
<evidence type="ECO:0000256" key="1">
    <source>
        <dbReference type="ARBA" id="ARBA00000085"/>
    </source>
</evidence>
<keyword evidence="4" id="KW-1133">Transmembrane helix</keyword>
<evidence type="ECO:0000256" key="3">
    <source>
        <dbReference type="ARBA" id="ARBA00022553"/>
    </source>
</evidence>
<dbReference type="InterPro" id="IPR004358">
    <property type="entry name" value="Sig_transdc_His_kin-like_C"/>
</dbReference>
<comment type="catalytic activity">
    <reaction evidence="1">
        <text>ATP + protein L-histidine = ADP + protein N-phospho-L-histidine.</text>
        <dbReference type="EC" id="2.7.13.3"/>
    </reaction>
</comment>
<dbReference type="EMBL" id="JAMXIB010000005">
    <property type="protein sequence ID" value="MCO5724856.1"/>
    <property type="molecule type" value="Genomic_DNA"/>
</dbReference>
<dbReference type="InterPro" id="IPR005467">
    <property type="entry name" value="His_kinase_dom"/>
</dbReference>
<keyword evidence="7" id="KW-1185">Reference proteome</keyword>
<organism evidence="6 7">
    <name type="scientific">Robiginitalea marina</name>
    <dbReference type="NCBI Taxonomy" id="2954105"/>
    <lineage>
        <taxon>Bacteria</taxon>
        <taxon>Pseudomonadati</taxon>
        <taxon>Bacteroidota</taxon>
        <taxon>Flavobacteriia</taxon>
        <taxon>Flavobacteriales</taxon>
        <taxon>Flavobacteriaceae</taxon>
        <taxon>Robiginitalea</taxon>
    </lineage>
</organism>
<evidence type="ECO:0000313" key="6">
    <source>
        <dbReference type="EMBL" id="MCO5724856.1"/>
    </source>
</evidence>
<feature type="transmembrane region" description="Helical" evidence="4">
    <location>
        <begin position="170"/>
        <end position="189"/>
    </location>
</feature>
<evidence type="ECO:0000313" key="7">
    <source>
        <dbReference type="Proteomes" id="UP001206312"/>
    </source>
</evidence>
<sequence>MVLKRIAFVSLLVVSIAGLAMVQYRYLKIGLNLARVQFSQKIAQAGAEIKRDLSDRNQLTYLLANALEQDTSFFRTDPAQLTDASRYFLKDYLRERLLDHQLDRDFSFALMARDSSYYLQSAASPQGEPEGVVYPLELQGYLPERLGKRMVLQLEFQNLNTYFLSQLNGLILPSLLFMAGIVAVVLWILRTYYWQRQVITTTNEFINNLTHELRTPVFSISLAAKILEGRVGEKEREMTATILQQTRKLSTHIDQVLELGSLEHAKAVIRREPVDFMPHLERICREFGVLCHLEEQPFSYSLPEGSIPLNASVFHLENAINNLLDNARKYGEKTPIRLEAFLKGKALHLRIRNGGTPIPAEALQQIFKKYYRVPGGDRQKVRGYGLGLSYVRIIAERHGGNVTVRSDMQDGTVVDFIVPLNTDGNKTV</sequence>
<dbReference type="RefSeq" id="WP_252741229.1">
    <property type="nucleotide sequence ID" value="NZ_JAMXIB010000005.1"/>
</dbReference>
<dbReference type="PANTHER" id="PTHR43547:SF2">
    <property type="entry name" value="HYBRID SIGNAL TRANSDUCTION HISTIDINE KINASE C"/>
    <property type="match status" value="1"/>
</dbReference>
<evidence type="ECO:0000256" key="2">
    <source>
        <dbReference type="ARBA" id="ARBA00012438"/>
    </source>
</evidence>
<keyword evidence="6" id="KW-0547">Nucleotide-binding</keyword>
<gene>
    <name evidence="6" type="ORF">NG653_08290</name>
</gene>
<keyword evidence="6" id="KW-0067">ATP-binding</keyword>
<evidence type="ECO:0000256" key="4">
    <source>
        <dbReference type="SAM" id="Phobius"/>
    </source>
</evidence>
<dbReference type="InterPro" id="IPR003594">
    <property type="entry name" value="HATPase_dom"/>
</dbReference>
<accession>A0ABT1AY85</accession>
<feature type="transmembrane region" description="Helical" evidence="4">
    <location>
        <begin position="6"/>
        <end position="27"/>
    </location>
</feature>
<dbReference type="Pfam" id="PF02518">
    <property type="entry name" value="HATPase_c"/>
    <property type="match status" value="1"/>
</dbReference>
<keyword evidence="4" id="KW-0812">Transmembrane</keyword>
<dbReference type="InterPro" id="IPR003661">
    <property type="entry name" value="HisK_dim/P_dom"/>
</dbReference>
<feature type="domain" description="Histidine kinase" evidence="5">
    <location>
        <begin position="208"/>
        <end position="422"/>
    </location>
</feature>
<comment type="caution">
    <text evidence="6">The sequence shown here is derived from an EMBL/GenBank/DDBJ whole genome shotgun (WGS) entry which is preliminary data.</text>
</comment>